<dbReference type="AlphaFoldDB" id="A0A832J2K3"/>
<dbReference type="Gene3D" id="6.10.250.3150">
    <property type="match status" value="1"/>
</dbReference>
<dbReference type="SUPFAM" id="SSF51261">
    <property type="entry name" value="Duplicated hybrid motif"/>
    <property type="match status" value="1"/>
</dbReference>
<evidence type="ECO:0000256" key="1">
    <source>
        <dbReference type="SAM" id="MobiDB-lite"/>
    </source>
</evidence>
<feature type="compositionally biased region" description="Low complexity" evidence="1">
    <location>
        <begin position="188"/>
        <end position="210"/>
    </location>
</feature>
<feature type="region of interest" description="Disordered" evidence="1">
    <location>
        <begin position="174"/>
        <end position="212"/>
    </location>
</feature>
<gene>
    <name evidence="4" type="ORF">ENJ65_01890</name>
</gene>
<feature type="signal peptide" evidence="2">
    <location>
        <begin position="1"/>
        <end position="27"/>
    </location>
</feature>
<evidence type="ECO:0000256" key="2">
    <source>
        <dbReference type="SAM" id="SignalP"/>
    </source>
</evidence>
<dbReference type="InterPro" id="IPR016047">
    <property type="entry name" value="M23ase_b-sheet_dom"/>
</dbReference>
<feature type="chain" id="PRO_5032715585" evidence="2">
    <location>
        <begin position="28"/>
        <end position="380"/>
    </location>
</feature>
<dbReference type="Pfam" id="PF01551">
    <property type="entry name" value="Peptidase_M23"/>
    <property type="match status" value="1"/>
</dbReference>
<dbReference type="InterPro" id="IPR050570">
    <property type="entry name" value="Cell_wall_metabolism_enzyme"/>
</dbReference>
<feature type="compositionally biased region" description="Polar residues" evidence="1">
    <location>
        <begin position="238"/>
        <end position="254"/>
    </location>
</feature>
<proteinExistence type="predicted"/>
<accession>A0A832J2K3</accession>
<dbReference type="PANTHER" id="PTHR21666">
    <property type="entry name" value="PEPTIDASE-RELATED"/>
    <property type="match status" value="1"/>
</dbReference>
<dbReference type="PANTHER" id="PTHR21666:SF270">
    <property type="entry name" value="MUREIN HYDROLASE ACTIVATOR ENVC"/>
    <property type="match status" value="1"/>
</dbReference>
<sequence>MRISRRQLGFAWALSLSLGFSPSPSKAEQPAPQKRLQQIRDNISEIKQNLGNDKKQQQQQQQQLSKLEKDIARLSQAQQKIKQQLKHQKKEQQQLSHDTNQLRQRLKQQQHKLSQQIQTTYSAGQMQQLKLLLNQTNPAAAGRNMIYYNYFNRAQLNAVNQTQHNIQQLNNNEKQLQKSKRKLEKLKQQQQRQQLKLQQHQSQRKQLLSKLDSEINSKQQRLERLREDEKSLRKLLQSLPTQTQEHKTSSNLSQLKGKLKWPTKGKIKNRFGSPRNQGQLKWQGITIAGKAGQEVRSIASGRVIFADWIRGYGLMLIIDHGHGYMSLYGHNQSLYKDLGDTISANESIASLGNSGGNSSTGLYFEMRHKGKPINPATWCR</sequence>
<feature type="domain" description="M23ase beta-sheet core" evidence="3">
    <location>
        <begin position="282"/>
        <end position="375"/>
    </location>
</feature>
<name>A0A832J2K3_9GAMM</name>
<dbReference type="GO" id="GO:0004222">
    <property type="term" value="F:metalloendopeptidase activity"/>
    <property type="evidence" value="ECO:0007669"/>
    <property type="project" value="TreeGrafter"/>
</dbReference>
<dbReference type="FunFam" id="2.70.70.10:FF:000003">
    <property type="entry name" value="Murein hydrolase activator EnvC"/>
    <property type="match status" value="1"/>
</dbReference>
<organism evidence="4">
    <name type="scientific">Candidatus Tenderia electrophaga</name>
    <dbReference type="NCBI Taxonomy" id="1748243"/>
    <lineage>
        <taxon>Bacteria</taxon>
        <taxon>Pseudomonadati</taxon>
        <taxon>Pseudomonadota</taxon>
        <taxon>Gammaproteobacteria</taxon>
        <taxon>Candidatus Tenderiales</taxon>
        <taxon>Candidatus Tenderiaceae</taxon>
        <taxon>Candidatus Tenderia</taxon>
    </lineage>
</organism>
<comment type="caution">
    <text evidence="4">The sequence shown here is derived from an EMBL/GenBank/DDBJ whole genome shotgun (WGS) entry which is preliminary data.</text>
</comment>
<protein>
    <submittedName>
        <fullName evidence="4">Peptidase M23</fullName>
    </submittedName>
</protein>
<evidence type="ECO:0000259" key="3">
    <source>
        <dbReference type="Pfam" id="PF01551"/>
    </source>
</evidence>
<dbReference type="Gene3D" id="2.70.70.10">
    <property type="entry name" value="Glucose Permease (Domain IIA)"/>
    <property type="match status" value="1"/>
</dbReference>
<dbReference type="CDD" id="cd12797">
    <property type="entry name" value="M23_peptidase"/>
    <property type="match status" value="1"/>
</dbReference>
<dbReference type="Proteomes" id="UP000885832">
    <property type="component" value="Unassembled WGS sequence"/>
</dbReference>
<evidence type="ECO:0000313" key="4">
    <source>
        <dbReference type="EMBL" id="HHJ80365.1"/>
    </source>
</evidence>
<feature type="region of interest" description="Disordered" evidence="1">
    <location>
        <begin position="81"/>
        <end position="113"/>
    </location>
</feature>
<keyword evidence="2" id="KW-0732">Signal</keyword>
<feature type="region of interest" description="Disordered" evidence="1">
    <location>
        <begin position="237"/>
        <end position="259"/>
    </location>
</feature>
<dbReference type="EMBL" id="DRNF01000118">
    <property type="protein sequence ID" value="HHJ80365.1"/>
    <property type="molecule type" value="Genomic_DNA"/>
</dbReference>
<reference evidence="4" key="1">
    <citation type="journal article" date="2020" name="mSystems">
        <title>Genome- and Community-Level Interaction Insights into Carbon Utilization and Element Cycling Functions of Hydrothermarchaeota in Hydrothermal Sediment.</title>
        <authorList>
            <person name="Zhou Z."/>
            <person name="Liu Y."/>
            <person name="Xu W."/>
            <person name="Pan J."/>
            <person name="Luo Z.H."/>
            <person name="Li M."/>
        </authorList>
    </citation>
    <scope>NUCLEOTIDE SEQUENCE [LARGE SCALE GENOMIC DNA]</scope>
    <source>
        <strain evidence="4">HyVt-505</strain>
    </source>
</reference>
<dbReference type="InterPro" id="IPR011055">
    <property type="entry name" value="Dup_hybrid_motif"/>
</dbReference>